<evidence type="ECO:0000256" key="1">
    <source>
        <dbReference type="SAM" id="SignalP"/>
    </source>
</evidence>
<proteinExistence type="predicted"/>
<evidence type="ECO:0008006" key="5">
    <source>
        <dbReference type="Google" id="ProtNLM"/>
    </source>
</evidence>
<protein>
    <recommendedName>
        <fullName evidence="5">Secreted protein</fullName>
    </recommendedName>
</protein>
<organism evidence="2 4">
    <name type="scientific">Cerrena zonata</name>
    <dbReference type="NCBI Taxonomy" id="2478898"/>
    <lineage>
        <taxon>Eukaryota</taxon>
        <taxon>Fungi</taxon>
        <taxon>Dikarya</taxon>
        <taxon>Basidiomycota</taxon>
        <taxon>Agaricomycotina</taxon>
        <taxon>Agaricomycetes</taxon>
        <taxon>Polyporales</taxon>
        <taxon>Cerrenaceae</taxon>
        <taxon>Cerrena</taxon>
    </lineage>
</organism>
<gene>
    <name evidence="3" type="ORF">QCA50_011497</name>
    <name evidence="2" type="ORF">QCA50_020184</name>
</gene>
<name>A0AAW0FH05_9APHY</name>
<keyword evidence="1" id="KW-0732">Signal</keyword>
<feature type="signal peptide" evidence="1">
    <location>
        <begin position="1"/>
        <end position="21"/>
    </location>
</feature>
<evidence type="ECO:0000313" key="3">
    <source>
        <dbReference type="EMBL" id="KAK7685134.1"/>
    </source>
</evidence>
<dbReference type="EMBL" id="JASBNA010000021">
    <property type="protein sequence ID" value="KAK7685134.1"/>
    <property type="molecule type" value="Genomic_DNA"/>
</dbReference>
<evidence type="ECO:0000313" key="4">
    <source>
        <dbReference type="Proteomes" id="UP001385951"/>
    </source>
</evidence>
<dbReference type="EMBL" id="JASBNA010000102">
    <property type="protein sequence ID" value="KAK7676848.1"/>
    <property type="molecule type" value="Genomic_DNA"/>
</dbReference>
<keyword evidence="4" id="KW-1185">Reference proteome</keyword>
<comment type="caution">
    <text evidence="2">The sequence shown here is derived from an EMBL/GenBank/DDBJ whole genome shotgun (WGS) entry which is preliminary data.</text>
</comment>
<sequence length="120" mass="12786">MFSSATIVTLIVIAVSGNTFARSTALTCAVCPPTIFFEGQTRFLTLAKEEESNTLMCDDDRPMIRGLNPFCLYANLGSLIFTNTGGACPGTPTLETQNHPINSACTAEPIPTFPPGTPVR</sequence>
<evidence type="ECO:0000313" key="2">
    <source>
        <dbReference type="EMBL" id="KAK7676848.1"/>
    </source>
</evidence>
<feature type="chain" id="PRO_5044716840" description="Secreted protein" evidence="1">
    <location>
        <begin position="22"/>
        <end position="120"/>
    </location>
</feature>
<dbReference type="AlphaFoldDB" id="A0AAW0FH05"/>
<accession>A0AAW0FH05</accession>
<dbReference type="Proteomes" id="UP001385951">
    <property type="component" value="Unassembled WGS sequence"/>
</dbReference>
<reference evidence="2 4" key="1">
    <citation type="submission" date="2022-09" db="EMBL/GenBank/DDBJ databases">
        <authorList>
            <person name="Palmer J.M."/>
        </authorList>
    </citation>
    <scope>NUCLEOTIDE SEQUENCE [LARGE SCALE GENOMIC DNA]</scope>
    <source>
        <strain evidence="2 4">DSM 7382</strain>
    </source>
</reference>